<dbReference type="EC" id="1.-.-.-" evidence="3"/>
<dbReference type="PANTHER" id="PTHR43377:SF1">
    <property type="entry name" value="BILIVERDIN REDUCTASE A"/>
    <property type="match status" value="1"/>
</dbReference>
<reference evidence="3 4" key="1">
    <citation type="submission" date="2019-08" db="EMBL/GenBank/DDBJ databases">
        <title>Deep-cultivation of Planctomycetes and their phenomic and genomic characterization uncovers novel biology.</title>
        <authorList>
            <person name="Wiegand S."/>
            <person name="Jogler M."/>
            <person name="Boedeker C."/>
            <person name="Pinto D."/>
            <person name="Vollmers J."/>
            <person name="Rivas-Marin E."/>
            <person name="Kohn T."/>
            <person name="Peeters S.H."/>
            <person name="Heuer A."/>
            <person name="Rast P."/>
            <person name="Oberbeckmann S."/>
            <person name="Bunk B."/>
            <person name="Jeske O."/>
            <person name="Meyerdierks A."/>
            <person name="Storesund J.E."/>
            <person name="Kallscheuer N."/>
            <person name="Luecker S."/>
            <person name="Lage O.M."/>
            <person name="Pohl T."/>
            <person name="Merkel B.J."/>
            <person name="Hornburger P."/>
            <person name="Mueller R.-W."/>
            <person name="Bruemmer F."/>
            <person name="Labrenz M."/>
            <person name="Spormann A.M."/>
            <person name="Op den Camp H."/>
            <person name="Overmann J."/>
            <person name="Amann R."/>
            <person name="Jetten M.S.M."/>
            <person name="Mascher T."/>
            <person name="Medema M.H."/>
            <person name="Devos D.P."/>
            <person name="Kaster A.-K."/>
            <person name="Ovreas L."/>
            <person name="Rohde M."/>
            <person name="Galperin M.Y."/>
            <person name="Jogler C."/>
        </authorList>
    </citation>
    <scope>NUCLEOTIDE SEQUENCE [LARGE SCALE GENOMIC DNA]</scope>
    <source>
        <strain evidence="3 4">Pr1d</strain>
    </source>
</reference>
<keyword evidence="4" id="KW-1185">Reference proteome</keyword>
<dbReference type="GO" id="GO:0000166">
    <property type="term" value="F:nucleotide binding"/>
    <property type="evidence" value="ECO:0007669"/>
    <property type="project" value="InterPro"/>
</dbReference>
<dbReference type="InterPro" id="IPR000683">
    <property type="entry name" value="Gfo/Idh/MocA-like_OxRdtase_N"/>
</dbReference>
<accession>A0A5B9QF03</accession>
<dbReference type="GO" id="GO:0016491">
    <property type="term" value="F:oxidoreductase activity"/>
    <property type="evidence" value="ECO:0007669"/>
    <property type="project" value="UniProtKB-KW"/>
</dbReference>
<gene>
    <name evidence="3" type="primary">ycjS_1</name>
    <name evidence="3" type="ORF">Pr1d_01620</name>
</gene>
<dbReference type="InterPro" id="IPR051450">
    <property type="entry name" value="Gfo/Idh/MocA_Oxidoreductases"/>
</dbReference>
<dbReference type="SUPFAM" id="SSF51735">
    <property type="entry name" value="NAD(P)-binding Rossmann-fold domains"/>
    <property type="match status" value="1"/>
</dbReference>
<name>A0A5B9QF03_9BACT</name>
<keyword evidence="3" id="KW-0560">Oxidoreductase</keyword>
<dbReference type="EMBL" id="CP042913">
    <property type="protein sequence ID" value="QEG32901.1"/>
    <property type="molecule type" value="Genomic_DNA"/>
</dbReference>
<protein>
    <submittedName>
        <fullName evidence="3">Putative oxidoreductase YcjS</fullName>
        <ecNumber evidence="3">1.-.-.-</ecNumber>
    </submittedName>
</protein>
<feature type="domain" description="GFO/IDH/MocA-like oxidoreductase" evidence="2">
    <location>
        <begin position="129"/>
        <end position="264"/>
    </location>
</feature>
<dbReference type="OrthoDB" id="9783105at2"/>
<sequence length="351" mass="38275">MKIGIIGAGTIGQKHAAAARQAGADIAWVVDKNEAAGQSLAQEYQASYCSSPDRIWEDDSLTAVVIGVPNFLHKSFAIEALEAGKDVLLEKPMSLSLDDCQLIAQVAEASQRVLQIGFVHRYTGVGKLAKQLSVSGKLGEIYSAKANLFLRRNVPGLGKWFTTKELSGGGAMIDVGVHLIDLACHIMDFPEVESVMGQTFETFGRRMESYHYEDMWAGPPSLSGICDVEDAAQALVRFTNGSTLELHVAWAGNYPRKFFPDSVMGFFGDQAGIGFELFGNEVQFTSELDGKVVDESLTVEDGDFFLEQFQDFQRSVETRVVQGADYKEACAVQAIVDAIYSSRTRQTALSL</sequence>
<dbReference type="Pfam" id="PF22725">
    <property type="entry name" value="GFO_IDH_MocA_C3"/>
    <property type="match status" value="1"/>
</dbReference>
<dbReference type="Pfam" id="PF01408">
    <property type="entry name" value="GFO_IDH_MocA"/>
    <property type="match status" value="1"/>
</dbReference>
<feature type="domain" description="Gfo/Idh/MocA-like oxidoreductase N-terminal" evidence="1">
    <location>
        <begin position="1"/>
        <end position="118"/>
    </location>
</feature>
<dbReference type="RefSeq" id="WP_148071718.1">
    <property type="nucleotide sequence ID" value="NZ_CP042913.1"/>
</dbReference>
<evidence type="ECO:0000313" key="3">
    <source>
        <dbReference type="EMBL" id="QEG32901.1"/>
    </source>
</evidence>
<dbReference type="KEGG" id="bgok:Pr1d_01620"/>
<evidence type="ECO:0000313" key="4">
    <source>
        <dbReference type="Proteomes" id="UP000323917"/>
    </source>
</evidence>
<dbReference type="Gene3D" id="3.40.50.720">
    <property type="entry name" value="NAD(P)-binding Rossmann-like Domain"/>
    <property type="match status" value="1"/>
</dbReference>
<dbReference type="InterPro" id="IPR036291">
    <property type="entry name" value="NAD(P)-bd_dom_sf"/>
</dbReference>
<dbReference type="PANTHER" id="PTHR43377">
    <property type="entry name" value="BILIVERDIN REDUCTASE A"/>
    <property type="match status" value="1"/>
</dbReference>
<dbReference type="Proteomes" id="UP000323917">
    <property type="component" value="Chromosome"/>
</dbReference>
<dbReference type="InterPro" id="IPR055170">
    <property type="entry name" value="GFO_IDH_MocA-like_dom"/>
</dbReference>
<evidence type="ECO:0000259" key="2">
    <source>
        <dbReference type="Pfam" id="PF22725"/>
    </source>
</evidence>
<dbReference type="AlphaFoldDB" id="A0A5B9QF03"/>
<organism evidence="3 4">
    <name type="scientific">Bythopirellula goksoeyrii</name>
    <dbReference type="NCBI Taxonomy" id="1400387"/>
    <lineage>
        <taxon>Bacteria</taxon>
        <taxon>Pseudomonadati</taxon>
        <taxon>Planctomycetota</taxon>
        <taxon>Planctomycetia</taxon>
        <taxon>Pirellulales</taxon>
        <taxon>Lacipirellulaceae</taxon>
        <taxon>Bythopirellula</taxon>
    </lineage>
</organism>
<dbReference type="Gene3D" id="3.30.360.10">
    <property type="entry name" value="Dihydrodipicolinate Reductase, domain 2"/>
    <property type="match status" value="1"/>
</dbReference>
<proteinExistence type="predicted"/>
<evidence type="ECO:0000259" key="1">
    <source>
        <dbReference type="Pfam" id="PF01408"/>
    </source>
</evidence>
<dbReference type="SUPFAM" id="SSF55347">
    <property type="entry name" value="Glyceraldehyde-3-phosphate dehydrogenase-like, C-terminal domain"/>
    <property type="match status" value="1"/>
</dbReference>